<dbReference type="NCBIfam" id="TIGR03534">
    <property type="entry name" value="RF_mod_PrmC"/>
    <property type="match status" value="1"/>
</dbReference>
<dbReference type="PANTHER" id="PTHR18895:SF74">
    <property type="entry name" value="MTRF1L RELEASE FACTOR GLUTAMINE METHYLTRANSFERASE"/>
    <property type="match status" value="1"/>
</dbReference>
<dbReference type="InterPro" id="IPR040758">
    <property type="entry name" value="PrmC_N"/>
</dbReference>
<dbReference type="Proteomes" id="UP000249542">
    <property type="component" value="Unassembled WGS sequence"/>
</dbReference>
<dbReference type="InterPro" id="IPR029063">
    <property type="entry name" value="SAM-dependent_MTases_sf"/>
</dbReference>
<evidence type="ECO:0000313" key="8">
    <source>
        <dbReference type="EMBL" id="PZW40651.1"/>
    </source>
</evidence>
<name>A0A2W7I147_9FLAO</name>
<dbReference type="InterPro" id="IPR004556">
    <property type="entry name" value="HemK-like"/>
</dbReference>
<gene>
    <name evidence="5" type="primary">prmC</name>
    <name evidence="8" type="ORF">LX95_01719</name>
</gene>
<dbReference type="PANTHER" id="PTHR18895">
    <property type="entry name" value="HEMK METHYLTRANSFERASE"/>
    <property type="match status" value="1"/>
</dbReference>
<comment type="caution">
    <text evidence="8">The sequence shown here is derived from an EMBL/GenBank/DDBJ whole genome shotgun (WGS) entry which is preliminary data.</text>
</comment>
<evidence type="ECO:0000256" key="4">
    <source>
        <dbReference type="ARBA" id="ARBA00048391"/>
    </source>
</evidence>
<organism evidence="8 9">
    <name type="scientific">Mesonia algae</name>
    <dbReference type="NCBI Taxonomy" id="213248"/>
    <lineage>
        <taxon>Bacteria</taxon>
        <taxon>Pseudomonadati</taxon>
        <taxon>Bacteroidota</taxon>
        <taxon>Flavobacteriia</taxon>
        <taxon>Flavobacteriales</taxon>
        <taxon>Flavobacteriaceae</taxon>
        <taxon>Mesonia</taxon>
    </lineage>
</organism>
<dbReference type="EMBL" id="QKYV01000004">
    <property type="protein sequence ID" value="PZW40651.1"/>
    <property type="molecule type" value="Genomic_DNA"/>
</dbReference>
<dbReference type="Pfam" id="PF17827">
    <property type="entry name" value="PrmC_N"/>
    <property type="match status" value="1"/>
</dbReference>
<dbReference type="InterPro" id="IPR007848">
    <property type="entry name" value="Small_mtfrase_dom"/>
</dbReference>
<dbReference type="GO" id="GO:0102559">
    <property type="term" value="F:peptide chain release factor N(5)-glutamine methyltransferase activity"/>
    <property type="evidence" value="ECO:0007669"/>
    <property type="project" value="UniProtKB-EC"/>
</dbReference>
<accession>A0A2W7I147</accession>
<evidence type="ECO:0000313" key="9">
    <source>
        <dbReference type="Proteomes" id="UP000249542"/>
    </source>
</evidence>
<keyword evidence="3 5" id="KW-0949">S-adenosyl-L-methionine</keyword>
<feature type="binding site" evidence="5">
    <location>
        <begin position="188"/>
        <end position="191"/>
    </location>
    <ligand>
        <name>substrate</name>
    </ligand>
</feature>
<dbReference type="PROSITE" id="PS00092">
    <property type="entry name" value="N6_MTASE"/>
    <property type="match status" value="1"/>
</dbReference>
<dbReference type="CDD" id="cd02440">
    <property type="entry name" value="AdoMet_MTases"/>
    <property type="match status" value="1"/>
</dbReference>
<sequence length="285" mass="32827">MTLQELKLNFFTELNTLYPATEIESFFYWLTQAYLKLSRLEVALQPEYKIEEIAIKNFQQATLQLKKFEPIQYIVGETEFFGFPFRVNPSVLIPRPETEELVAWIVEDFKNNKNSLKLLDVGTGSGCIPISLAKSLRQLEVTSIDVSAKAIETAKENAEVNEVEITFLEQDILKVEKLEENFDIIVSNPPYVRELEKEMMQENVLEHEPGLALFVSNEDPLIFYRKISELAFDSLSEEGILYLEINEYLAKETVQLINEIGFSFVEVKNDIFGKARMIKASRTSN</sequence>
<feature type="binding site" evidence="5">
    <location>
        <begin position="122"/>
        <end position="126"/>
    </location>
    <ligand>
        <name>S-adenosyl-L-methionine</name>
        <dbReference type="ChEBI" id="CHEBI:59789"/>
    </ligand>
</feature>
<proteinExistence type="inferred from homology"/>
<comment type="catalytic activity">
    <reaction evidence="4 5">
        <text>L-glutaminyl-[peptide chain release factor] + S-adenosyl-L-methionine = N(5)-methyl-L-glutaminyl-[peptide chain release factor] + S-adenosyl-L-homocysteine + H(+)</text>
        <dbReference type="Rhea" id="RHEA:42896"/>
        <dbReference type="Rhea" id="RHEA-COMP:10271"/>
        <dbReference type="Rhea" id="RHEA-COMP:10272"/>
        <dbReference type="ChEBI" id="CHEBI:15378"/>
        <dbReference type="ChEBI" id="CHEBI:30011"/>
        <dbReference type="ChEBI" id="CHEBI:57856"/>
        <dbReference type="ChEBI" id="CHEBI:59789"/>
        <dbReference type="ChEBI" id="CHEBI:61891"/>
        <dbReference type="EC" id="2.1.1.297"/>
    </reaction>
</comment>
<evidence type="ECO:0000256" key="1">
    <source>
        <dbReference type="ARBA" id="ARBA00022603"/>
    </source>
</evidence>
<evidence type="ECO:0000256" key="3">
    <source>
        <dbReference type="ARBA" id="ARBA00022691"/>
    </source>
</evidence>
<dbReference type="SUPFAM" id="SSF53335">
    <property type="entry name" value="S-adenosyl-L-methionine-dependent methyltransferases"/>
    <property type="match status" value="1"/>
</dbReference>
<feature type="binding site" evidence="5">
    <location>
        <position position="145"/>
    </location>
    <ligand>
        <name>S-adenosyl-L-methionine</name>
        <dbReference type="ChEBI" id="CHEBI:59789"/>
    </ligand>
</feature>
<dbReference type="InterPro" id="IPR050320">
    <property type="entry name" value="N5-glutamine_MTase"/>
</dbReference>
<dbReference type="Gene3D" id="1.10.8.10">
    <property type="entry name" value="DNA helicase RuvA subunit, C-terminal domain"/>
    <property type="match status" value="1"/>
</dbReference>
<dbReference type="NCBIfam" id="TIGR00536">
    <property type="entry name" value="hemK_fam"/>
    <property type="match status" value="1"/>
</dbReference>
<protein>
    <recommendedName>
        <fullName evidence="5">Release factor glutamine methyltransferase</fullName>
        <shortName evidence="5">RF MTase</shortName>
        <ecNumber evidence="5">2.1.1.297</ecNumber>
    </recommendedName>
    <alternativeName>
        <fullName evidence="5">N5-glutamine methyltransferase PrmC</fullName>
    </alternativeName>
    <alternativeName>
        <fullName evidence="5">Protein-(glutamine-N5) MTase PrmC</fullName>
    </alternativeName>
    <alternativeName>
        <fullName evidence="5">Protein-glutamine N-methyltransferase PrmC</fullName>
    </alternativeName>
</protein>
<comment type="function">
    <text evidence="5">Methylates the class 1 translation termination release factors RF1/PrfA and RF2/PrfB on the glutamine residue of the universally conserved GGQ motif.</text>
</comment>
<dbReference type="Pfam" id="PF05175">
    <property type="entry name" value="MTS"/>
    <property type="match status" value="1"/>
</dbReference>
<dbReference type="InterPro" id="IPR019874">
    <property type="entry name" value="RF_methyltr_PrmC"/>
</dbReference>
<dbReference type="AlphaFoldDB" id="A0A2W7I147"/>
<comment type="similarity">
    <text evidence="5">Belongs to the protein N5-glutamine methyltransferase family. PrmC subfamily.</text>
</comment>
<comment type="caution">
    <text evidence="5">Lacks conserved residue(s) required for the propagation of feature annotation.</text>
</comment>
<keyword evidence="9" id="KW-1185">Reference proteome</keyword>
<dbReference type="Gene3D" id="3.40.50.150">
    <property type="entry name" value="Vaccinia Virus protein VP39"/>
    <property type="match status" value="1"/>
</dbReference>
<keyword evidence="2 5" id="KW-0808">Transferase</keyword>
<dbReference type="InterPro" id="IPR002052">
    <property type="entry name" value="DNA_methylase_N6_adenine_CS"/>
</dbReference>
<dbReference type="GO" id="GO:0003676">
    <property type="term" value="F:nucleic acid binding"/>
    <property type="evidence" value="ECO:0007669"/>
    <property type="project" value="InterPro"/>
</dbReference>
<keyword evidence="1 5" id="KW-0489">Methyltransferase</keyword>
<evidence type="ECO:0000256" key="5">
    <source>
        <dbReference type="HAMAP-Rule" id="MF_02126"/>
    </source>
</evidence>
<dbReference type="RefSeq" id="WP_111541019.1">
    <property type="nucleotide sequence ID" value="NZ_QKYV01000004.1"/>
</dbReference>
<evidence type="ECO:0000259" key="6">
    <source>
        <dbReference type="Pfam" id="PF05175"/>
    </source>
</evidence>
<dbReference type="HAMAP" id="MF_02126">
    <property type="entry name" value="RF_methyltr_PrmC"/>
    <property type="match status" value="1"/>
</dbReference>
<feature type="domain" description="Release factor glutamine methyltransferase N-terminal" evidence="7">
    <location>
        <begin position="28"/>
        <end position="76"/>
    </location>
</feature>
<evidence type="ECO:0000256" key="2">
    <source>
        <dbReference type="ARBA" id="ARBA00022679"/>
    </source>
</evidence>
<feature type="domain" description="Methyltransferase small" evidence="6">
    <location>
        <begin position="106"/>
        <end position="199"/>
    </location>
</feature>
<dbReference type="GO" id="GO:0032259">
    <property type="term" value="P:methylation"/>
    <property type="evidence" value="ECO:0007669"/>
    <property type="project" value="UniProtKB-KW"/>
</dbReference>
<evidence type="ECO:0000259" key="7">
    <source>
        <dbReference type="Pfam" id="PF17827"/>
    </source>
</evidence>
<feature type="binding site" evidence="5">
    <location>
        <position position="188"/>
    </location>
    <ligand>
        <name>S-adenosyl-L-methionine</name>
        <dbReference type="ChEBI" id="CHEBI:59789"/>
    </ligand>
</feature>
<reference evidence="8 9" key="1">
    <citation type="submission" date="2018-06" db="EMBL/GenBank/DDBJ databases">
        <title>Genomic Encyclopedia of Archaeal and Bacterial Type Strains, Phase II (KMG-II): from individual species to whole genera.</title>
        <authorList>
            <person name="Goeker M."/>
        </authorList>
    </citation>
    <scope>NUCLEOTIDE SEQUENCE [LARGE SCALE GENOMIC DNA]</scope>
    <source>
        <strain evidence="8 9">DSM 15361</strain>
    </source>
</reference>
<dbReference type="EC" id="2.1.1.297" evidence="5"/>